<evidence type="ECO:0000313" key="1">
    <source>
        <dbReference type="EMBL" id="ATQ82469.1"/>
    </source>
</evidence>
<name>A0AAD0EW47_FAUOS</name>
<sequence length="88" mass="10340">MTHDTKIYLIIADKKIFISQRKLEIAQRNKNPVRINIHNGKIVKRSGKNKWQVLLLAGGNRYKWFKSDWGDIEYLDTSQYLPLPPTTN</sequence>
<organism evidence="1">
    <name type="scientific">Faucicola osloensis</name>
    <name type="common">Moraxella osloensis</name>
    <dbReference type="NCBI Taxonomy" id="34062"/>
    <lineage>
        <taxon>Bacteria</taxon>
        <taxon>Pseudomonadati</taxon>
        <taxon>Pseudomonadota</taxon>
        <taxon>Gammaproteobacteria</taxon>
        <taxon>Moraxellales</taxon>
        <taxon>Moraxellaceae</taxon>
        <taxon>Faucicola</taxon>
    </lineage>
</organism>
<protein>
    <submittedName>
        <fullName evidence="1">Uncharacterized protein</fullName>
    </submittedName>
</protein>
<accession>A0AAD0EW47</accession>
<reference evidence="1" key="1">
    <citation type="submission" date="2017-11" db="EMBL/GenBank/DDBJ databases">
        <title>Complete Genome Sequence from Moraxella oslensis YHS isolated from human skin.</title>
        <authorList>
            <person name="Lee K."/>
            <person name="Lim J.Y."/>
            <person name="Hwang I."/>
        </authorList>
    </citation>
    <scope>NUCLEOTIDE SEQUENCE</scope>
    <source>
        <strain evidence="1">YHS</strain>
    </source>
</reference>
<dbReference type="AlphaFoldDB" id="A0AAD0EW47"/>
<dbReference type="EMBL" id="CP024176">
    <property type="protein sequence ID" value="ATQ82469.1"/>
    <property type="molecule type" value="Genomic_DNA"/>
</dbReference>
<proteinExistence type="predicted"/>
<gene>
    <name evidence="1" type="ORF">YHS_00635</name>
</gene>